<proteinExistence type="predicted"/>
<feature type="transmembrane region" description="Helical" evidence="2">
    <location>
        <begin position="146"/>
        <end position="168"/>
    </location>
</feature>
<evidence type="ECO:0000256" key="2">
    <source>
        <dbReference type="SAM" id="Phobius"/>
    </source>
</evidence>
<keyword evidence="2" id="KW-0472">Membrane</keyword>
<evidence type="ECO:0000256" key="1">
    <source>
        <dbReference type="SAM" id="MobiDB-lite"/>
    </source>
</evidence>
<organism evidence="3 4">
    <name type="scientific">Georgenia yuyongxinii</name>
    <dbReference type="NCBI Taxonomy" id="2589797"/>
    <lineage>
        <taxon>Bacteria</taxon>
        <taxon>Bacillati</taxon>
        <taxon>Actinomycetota</taxon>
        <taxon>Actinomycetes</taxon>
        <taxon>Micrococcales</taxon>
        <taxon>Bogoriellaceae</taxon>
        <taxon>Georgenia</taxon>
    </lineage>
</organism>
<evidence type="ECO:0000313" key="3">
    <source>
        <dbReference type="EMBL" id="TRW42800.1"/>
    </source>
</evidence>
<protein>
    <submittedName>
        <fullName evidence="3">Uncharacterized protein</fullName>
    </submittedName>
</protein>
<feature type="region of interest" description="Disordered" evidence="1">
    <location>
        <begin position="1"/>
        <end position="140"/>
    </location>
</feature>
<dbReference type="RefSeq" id="WP_143420206.1">
    <property type="nucleotide sequence ID" value="NZ_VJXR01000139.1"/>
</dbReference>
<reference evidence="3 4" key="1">
    <citation type="submission" date="2019-07" db="EMBL/GenBank/DDBJ databases">
        <title>Georgenia wutianyii sp. nov. and Georgenia *** sp. nov. isolated from plateau pika (Ochotona curzoniae) in the Qinghai-Tibet plateau of China.</title>
        <authorList>
            <person name="Tian Z."/>
        </authorList>
    </citation>
    <scope>NUCLEOTIDE SEQUENCE [LARGE SCALE GENOMIC DNA]</scope>
    <source>
        <strain evidence="3 4">Z446</strain>
    </source>
</reference>
<dbReference type="EMBL" id="VJXR01000139">
    <property type="protein sequence ID" value="TRW42800.1"/>
    <property type="molecule type" value="Genomic_DNA"/>
</dbReference>
<accession>A0A552WJ57</accession>
<dbReference type="AlphaFoldDB" id="A0A552WJ57"/>
<comment type="caution">
    <text evidence="3">The sequence shown here is derived from an EMBL/GenBank/DDBJ whole genome shotgun (WGS) entry which is preliminary data.</text>
</comment>
<feature type="compositionally biased region" description="Pro residues" evidence="1">
    <location>
        <begin position="1"/>
        <end position="14"/>
    </location>
</feature>
<gene>
    <name evidence="3" type="ORF">FJ693_20160</name>
</gene>
<dbReference type="Proteomes" id="UP000318693">
    <property type="component" value="Unassembled WGS sequence"/>
</dbReference>
<sequence>MSQKPPEPNGPPRSEPGGVPDEQPLPPDVTQPLGPDATQPLGPDATPPLGSDATQPLGPDATQPLGQVRGDATQAFPASPSGHPGPEATPEWMTGDQSYGRSPGAGAETPQGAAPGAPYPGSAFDGGAFGPGGPAGPDGPGKRRGWVVPVILTAVVLVLAGVAVYLFFGRGDDTPAAQETTSGAATSATEETTTASESRSLSADPLEPRLDTTVVNTSFALTDAGWTSDEAAIAAGAREALSGTYSDGSTDVPVTAAAFESIEAQDAYSEQLAADLEAGGATSQGEGSVYVDDTGHYWYYVLEDGATTALVWRTDDGVVLTLTGPADAVQTIYRNMLI</sequence>
<feature type="compositionally biased region" description="Low complexity" evidence="1">
    <location>
        <begin position="176"/>
        <end position="203"/>
    </location>
</feature>
<keyword evidence="2" id="KW-1133">Transmembrane helix</keyword>
<evidence type="ECO:0000313" key="4">
    <source>
        <dbReference type="Proteomes" id="UP000318693"/>
    </source>
</evidence>
<feature type="compositionally biased region" description="Gly residues" evidence="1">
    <location>
        <begin position="127"/>
        <end position="139"/>
    </location>
</feature>
<feature type="compositionally biased region" description="Low complexity" evidence="1">
    <location>
        <begin position="112"/>
        <end position="126"/>
    </location>
</feature>
<feature type="region of interest" description="Disordered" evidence="1">
    <location>
        <begin position="175"/>
        <end position="207"/>
    </location>
</feature>
<keyword evidence="4" id="KW-1185">Reference proteome</keyword>
<keyword evidence="2" id="KW-0812">Transmembrane</keyword>
<name>A0A552WJ57_9MICO</name>